<keyword evidence="2" id="KW-1003">Cell membrane</keyword>
<sequence>MSLDHSPAATPGSVMSRHWLDLERLRAYSVAMLIVYGALIVIWAFRTHGFTTDAMGRPGVDFSAFWSASYLAIKGQAAAVYDYHKLAPVIAAFGAVEREGQFFLPWVYPPTFLLFVMPLSLLPFAASYLLFIGGTAVMYIAAVLRILSLPGVPRHVVWLPVLAFPGIHEAAMIGQNSLLTAGVAAWALIQLKTRPVLSGLLIGLLCIKPQLALMLPLALVADRAWKTFFTAAATAAAMAACSIALWGWQIVPTFLDIGTHFRQTVLEQGEFGWRYCPTLFAMMRRAGAPVAIAYLAHGLGAGFAIWALIKVWRGRNSTALRIAAVAAATLLVSPYVWYYELTWMGLAIAGLAVEGVTRGWREWEREILVVAWLLPIVLSANHAGHFPQVGPLVTLLLLMAILRRVRTGERFAPGK</sequence>
<evidence type="ECO:0000256" key="8">
    <source>
        <dbReference type="SAM" id="Phobius"/>
    </source>
</evidence>
<evidence type="ECO:0000256" key="2">
    <source>
        <dbReference type="ARBA" id="ARBA00022475"/>
    </source>
</evidence>
<keyword evidence="3" id="KW-0808">Transferase</keyword>
<proteinExistence type="inferred from homology"/>
<feature type="transmembrane region" description="Helical" evidence="8">
    <location>
        <begin position="25"/>
        <end position="45"/>
    </location>
</feature>
<protein>
    <submittedName>
        <fullName evidence="9">Hypothetical membrane protein</fullName>
    </submittedName>
</protein>
<organism evidence="9 10">
    <name type="scientific">Cupriavidus necator (strain ATCC 43291 / DSM 13513 / CCUG 52238 / LMG 8453 / N-1)</name>
    <name type="common">Ralstonia eutropha</name>
    <dbReference type="NCBI Taxonomy" id="1042878"/>
    <lineage>
        <taxon>Bacteria</taxon>
        <taxon>Pseudomonadati</taxon>
        <taxon>Pseudomonadota</taxon>
        <taxon>Betaproteobacteria</taxon>
        <taxon>Burkholderiales</taxon>
        <taxon>Burkholderiaceae</taxon>
        <taxon>Cupriavidus</taxon>
    </lineage>
</organism>
<evidence type="ECO:0000256" key="5">
    <source>
        <dbReference type="ARBA" id="ARBA00022989"/>
    </source>
</evidence>
<keyword evidence="5 8" id="KW-1133">Transmembrane helix</keyword>
<feature type="transmembrane region" description="Helical" evidence="8">
    <location>
        <begin position="291"/>
        <end position="312"/>
    </location>
</feature>
<dbReference type="Proteomes" id="UP000006798">
    <property type="component" value="Chromosome 1"/>
</dbReference>
<feature type="transmembrane region" description="Helical" evidence="8">
    <location>
        <begin position="228"/>
        <end position="248"/>
    </location>
</feature>
<dbReference type="AlphaFoldDB" id="G0EXI5"/>
<evidence type="ECO:0000256" key="1">
    <source>
        <dbReference type="ARBA" id="ARBA00004651"/>
    </source>
</evidence>
<evidence type="ECO:0000256" key="3">
    <source>
        <dbReference type="ARBA" id="ARBA00022679"/>
    </source>
</evidence>
<feature type="transmembrane region" description="Helical" evidence="8">
    <location>
        <begin position="319"/>
        <end position="337"/>
    </location>
</feature>
<feature type="transmembrane region" description="Helical" evidence="8">
    <location>
        <begin position="112"/>
        <end position="144"/>
    </location>
</feature>
<dbReference type="InterPro" id="IPR018584">
    <property type="entry name" value="GT87"/>
</dbReference>
<feature type="transmembrane region" description="Helical" evidence="8">
    <location>
        <begin position="389"/>
        <end position="405"/>
    </location>
</feature>
<evidence type="ECO:0000313" key="10">
    <source>
        <dbReference type="Proteomes" id="UP000006798"/>
    </source>
</evidence>
<dbReference type="HOGENOM" id="CLU_037296_1_0_4"/>
<keyword evidence="6 8" id="KW-0472">Membrane</keyword>
<reference evidence="9 10" key="1">
    <citation type="journal article" date="2011" name="J. Bacteriol.">
        <title>Complete genome sequence of the type strain Cupriavidus necator N-1.</title>
        <authorList>
            <person name="Poehlein A."/>
            <person name="Kusian B."/>
            <person name="Friedrich B."/>
            <person name="Daniel R."/>
            <person name="Bowien B."/>
        </authorList>
    </citation>
    <scope>NUCLEOTIDE SEQUENCE [LARGE SCALE GENOMIC DNA]</scope>
    <source>
        <strain evidence="10">ATCC 43291 / DSM 13513 / CCUG 52238 / LMG 8453 / N-1</strain>
    </source>
</reference>
<feature type="transmembrane region" description="Helical" evidence="8">
    <location>
        <begin position="156"/>
        <end position="189"/>
    </location>
</feature>
<keyword evidence="4 8" id="KW-0812">Transmembrane</keyword>
<evidence type="ECO:0000256" key="6">
    <source>
        <dbReference type="ARBA" id="ARBA00023136"/>
    </source>
</evidence>
<name>G0EXI5_CUPNN</name>
<dbReference type="Pfam" id="PF09594">
    <property type="entry name" value="GT87"/>
    <property type="match status" value="1"/>
</dbReference>
<evidence type="ECO:0000256" key="7">
    <source>
        <dbReference type="ARBA" id="ARBA00024033"/>
    </source>
</evidence>
<comment type="similarity">
    <text evidence="7">Belongs to the glycosyltransferase 87 family.</text>
</comment>
<gene>
    <name evidence="9" type="ordered locus">CNE_1c07260</name>
</gene>
<dbReference type="GO" id="GO:0016758">
    <property type="term" value="F:hexosyltransferase activity"/>
    <property type="evidence" value="ECO:0007669"/>
    <property type="project" value="InterPro"/>
</dbReference>
<dbReference type="EMBL" id="CP002877">
    <property type="protein sequence ID" value="AEI76090.1"/>
    <property type="molecule type" value="Genomic_DNA"/>
</dbReference>
<accession>G0EXI5</accession>
<evidence type="ECO:0000313" key="9">
    <source>
        <dbReference type="EMBL" id="AEI76090.1"/>
    </source>
</evidence>
<comment type="subcellular location">
    <subcellularLocation>
        <location evidence="1">Cell membrane</location>
        <topology evidence="1">Multi-pass membrane protein</topology>
    </subcellularLocation>
</comment>
<dbReference type="GO" id="GO:0005886">
    <property type="term" value="C:plasma membrane"/>
    <property type="evidence" value="ECO:0007669"/>
    <property type="project" value="UniProtKB-SubCell"/>
</dbReference>
<evidence type="ECO:0000256" key="4">
    <source>
        <dbReference type="ARBA" id="ARBA00022692"/>
    </source>
</evidence>
<feature type="transmembrane region" description="Helical" evidence="8">
    <location>
        <begin position="201"/>
        <end position="221"/>
    </location>
</feature>
<dbReference type="KEGG" id="cnc:CNE_1c07260"/>